<dbReference type="AlphaFoldDB" id="A0A7M1XJS7"/>
<accession>A0A7M1XJS7</accession>
<evidence type="ECO:0000313" key="1">
    <source>
        <dbReference type="EMBL" id="QOS39793.1"/>
    </source>
</evidence>
<sequence length="332" mass="37975">MIFFKRTEGKGGFMTDEKELTQIERELVLQYLRDDNVPLTITLEEKPDQTEADVTDNRMDSIDYEKRVPASAVFPVAIKSRQIEVLNQGIILLKNAGRLVQPFIGKSVRVQFYFNHVGLYFISTVKEYSMGFAVVIPPSIKRVKDSFKTNDFEVSAVLSFDSVNHVCRPLYGFNLFSQPKWSEIEIEKQHHAKFLLEKFITQGKQSAVILGNGLHLISIVRYLTRTSVPENESVEGLVKPLDIIYIDDKRFVCAAENQDELEVNQHYTLELSFVLASGGPVKRSVRVNSIVEGVFADEDNGLRKCWSCRYENIQNEDVRFLYERISGKKFAG</sequence>
<protein>
    <submittedName>
        <fullName evidence="1">Uncharacterized protein</fullName>
    </submittedName>
</protein>
<proteinExistence type="predicted"/>
<organism evidence="1 2">
    <name type="scientific">Treponema rectale</name>
    <dbReference type="NCBI Taxonomy" id="744512"/>
    <lineage>
        <taxon>Bacteria</taxon>
        <taxon>Pseudomonadati</taxon>
        <taxon>Spirochaetota</taxon>
        <taxon>Spirochaetia</taxon>
        <taxon>Spirochaetales</taxon>
        <taxon>Treponemataceae</taxon>
        <taxon>Treponema</taxon>
    </lineage>
</organism>
<dbReference type="EMBL" id="CP031517">
    <property type="protein sequence ID" value="QOS39793.1"/>
    <property type="molecule type" value="Genomic_DNA"/>
</dbReference>
<reference evidence="1 2" key="1">
    <citation type="submission" date="2018-08" db="EMBL/GenBank/DDBJ databases">
        <title>The first complete genome of Treponema rectale (CHPAT), a commensal spirochete of the bovine rectum.</title>
        <authorList>
            <person name="Staton G.J."/>
            <person name="Clegg S.R."/>
            <person name="Carter S.D."/>
            <person name="Radford A.D."/>
            <person name="Darby A."/>
            <person name="Hall N."/>
            <person name="Birtles R.J."/>
            <person name="Evans N.J."/>
        </authorList>
    </citation>
    <scope>NUCLEOTIDE SEQUENCE [LARGE SCALE GENOMIC DNA]</scope>
    <source>
        <strain evidence="1 2">CHPA</strain>
    </source>
</reference>
<name>A0A7M1XJS7_9SPIR</name>
<evidence type="ECO:0000313" key="2">
    <source>
        <dbReference type="Proteomes" id="UP000593591"/>
    </source>
</evidence>
<dbReference type="KEGG" id="trc:DYE49_04695"/>
<dbReference type="Proteomes" id="UP000593591">
    <property type="component" value="Chromosome"/>
</dbReference>
<gene>
    <name evidence="1" type="ORF">DYE49_04695</name>
</gene>